<dbReference type="InterPro" id="IPR058240">
    <property type="entry name" value="rSAM_sf"/>
</dbReference>
<dbReference type="AlphaFoldDB" id="A0A0P6WXV8"/>
<evidence type="ECO:0000256" key="3">
    <source>
        <dbReference type="ARBA" id="ARBA00023004"/>
    </source>
</evidence>
<dbReference type="PROSITE" id="PS51918">
    <property type="entry name" value="RADICAL_SAM"/>
    <property type="match status" value="1"/>
</dbReference>
<sequence length="432" mass="48214">MYSFDRQDHNEKCRIHLRIDPDGFGTLMVNAARIYHLNETACFMAWLFLNGKTEQEAVSRISQVYQIPSPDAKADYLAFYPSIEALIHPDSTCPVCDLDLEINTPFSARPTAPYRMDLALTYRCNNNCAHCYNARPRNFPEISTGQWKKVIDRCWQIGIPHIIFTGGEPTLRDDLAELISYAQSLGQITGINTNGRRLSDVNYLESLIAAGLDHVQITLESSDRDIHDKLVCHSGAWDETIAGIKNAVASKLYMMTNTTLLQENSDHLEETLLFLHNVGVPTVGLNALIYSGRGETVGTGLPETRLPALLDTARRLTSEFGQKLIWYTPTQYCHFDPMSLQLGIKGCTAALYNMCIEPDGSVIPCQSFYQPLGNILKDKWSSIWEHPLSVSLRERKNVPSGCTSCAMLQECGGGCPLHQLTSQPIPVLKELA</sequence>
<proteinExistence type="predicted"/>
<evidence type="ECO:0000256" key="2">
    <source>
        <dbReference type="ARBA" id="ARBA00022723"/>
    </source>
</evidence>
<keyword evidence="4" id="KW-0411">Iron-sulfur</keyword>
<evidence type="ECO:0000313" key="7">
    <source>
        <dbReference type="Proteomes" id="UP000050430"/>
    </source>
</evidence>
<dbReference type="GO" id="GO:0046872">
    <property type="term" value="F:metal ion binding"/>
    <property type="evidence" value="ECO:0007669"/>
    <property type="project" value="UniProtKB-KW"/>
</dbReference>
<dbReference type="Pfam" id="PF04055">
    <property type="entry name" value="Radical_SAM"/>
    <property type="match status" value="1"/>
</dbReference>
<dbReference type="InterPro" id="IPR007197">
    <property type="entry name" value="rSAM"/>
</dbReference>
<dbReference type="SFLD" id="SFLDG01067">
    <property type="entry name" value="SPASM/twitch_domain_containing"/>
    <property type="match status" value="1"/>
</dbReference>
<dbReference type="GO" id="GO:0003824">
    <property type="term" value="F:catalytic activity"/>
    <property type="evidence" value="ECO:0007669"/>
    <property type="project" value="InterPro"/>
</dbReference>
<dbReference type="InterPro" id="IPR023885">
    <property type="entry name" value="4Fe4S-binding_SPASM_dom"/>
</dbReference>
<feature type="domain" description="Radical SAM core" evidence="5">
    <location>
        <begin position="110"/>
        <end position="319"/>
    </location>
</feature>
<dbReference type="InterPro" id="IPR013785">
    <property type="entry name" value="Aldolase_TIM"/>
</dbReference>
<dbReference type="InterPro" id="IPR008792">
    <property type="entry name" value="PQQD"/>
</dbReference>
<keyword evidence="3" id="KW-0408">Iron</keyword>
<dbReference type="Pfam" id="PF05402">
    <property type="entry name" value="PqqD"/>
    <property type="match status" value="1"/>
</dbReference>
<name>A0A0P6WXV8_9CHLR</name>
<dbReference type="Gene3D" id="3.20.20.70">
    <property type="entry name" value="Aldolase class I"/>
    <property type="match status" value="1"/>
</dbReference>
<dbReference type="InterPro" id="IPR050377">
    <property type="entry name" value="Radical_SAM_PqqE_MftC-like"/>
</dbReference>
<gene>
    <name evidence="6" type="ORF">ADM99_11160</name>
</gene>
<keyword evidence="7" id="KW-1185">Reference proteome</keyword>
<evidence type="ECO:0000256" key="4">
    <source>
        <dbReference type="ARBA" id="ARBA00023014"/>
    </source>
</evidence>
<dbReference type="CDD" id="cd01335">
    <property type="entry name" value="Radical_SAM"/>
    <property type="match status" value="1"/>
</dbReference>
<protein>
    <recommendedName>
        <fullName evidence="5">Radical SAM core domain-containing protein</fullName>
    </recommendedName>
</protein>
<comment type="caution">
    <text evidence="6">The sequence shown here is derived from an EMBL/GenBank/DDBJ whole genome shotgun (WGS) entry which is preliminary data.</text>
</comment>
<accession>A0A0P6WXV8</accession>
<dbReference type="SMART" id="SM00729">
    <property type="entry name" value="Elp3"/>
    <property type="match status" value="1"/>
</dbReference>
<evidence type="ECO:0000256" key="1">
    <source>
        <dbReference type="ARBA" id="ARBA00022691"/>
    </source>
</evidence>
<dbReference type="PANTHER" id="PTHR11228:SF7">
    <property type="entry name" value="PQQA PEPTIDE CYCLASE"/>
    <property type="match status" value="1"/>
</dbReference>
<dbReference type="GO" id="GO:0051536">
    <property type="term" value="F:iron-sulfur cluster binding"/>
    <property type="evidence" value="ECO:0007669"/>
    <property type="project" value="UniProtKB-KW"/>
</dbReference>
<dbReference type="InterPro" id="IPR006638">
    <property type="entry name" value="Elp3/MiaA/NifB-like_rSAM"/>
</dbReference>
<evidence type="ECO:0000259" key="5">
    <source>
        <dbReference type="PROSITE" id="PS51918"/>
    </source>
</evidence>
<dbReference type="Proteomes" id="UP000050430">
    <property type="component" value="Unassembled WGS sequence"/>
</dbReference>
<dbReference type="GO" id="GO:0006783">
    <property type="term" value="P:heme biosynthetic process"/>
    <property type="evidence" value="ECO:0007669"/>
    <property type="project" value="TreeGrafter"/>
</dbReference>
<dbReference type="STRING" id="229920.ADM99_11160"/>
<dbReference type="SFLD" id="SFLDG01386">
    <property type="entry name" value="main_SPASM_domain-containing"/>
    <property type="match status" value="1"/>
</dbReference>
<dbReference type="EMBL" id="LGCK01000011">
    <property type="protein sequence ID" value="KPL71340.1"/>
    <property type="molecule type" value="Genomic_DNA"/>
</dbReference>
<reference evidence="6 7" key="1">
    <citation type="submission" date="2015-07" db="EMBL/GenBank/DDBJ databases">
        <title>Genome sequence of Leptolinea tardivitalis DSM 16556.</title>
        <authorList>
            <person name="Hemp J."/>
            <person name="Ward L.M."/>
            <person name="Pace L.A."/>
            <person name="Fischer W.W."/>
        </authorList>
    </citation>
    <scope>NUCLEOTIDE SEQUENCE [LARGE SCALE GENOMIC DNA]</scope>
    <source>
        <strain evidence="6 7">YMTK-2</strain>
    </source>
</reference>
<organism evidence="6 7">
    <name type="scientific">Leptolinea tardivitalis</name>
    <dbReference type="NCBI Taxonomy" id="229920"/>
    <lineage>
        <taxon>Bacteria</taxon>
        <taxon>Bacillati</taxon>
        <taxon>Chloroflexota</taxon>
        <taxon>Anaerolineae</taxon>
        <taxon>Anaerolineales</taxon>
        <taxon>Anaerolineaceae</taxon>
        <taxon>Leptolinea</taxon>
    </lineage>
</organism>
<dbReference type="NCBIfam" id="TIGR04085">
    <property type="entry name" value="rSAM_more_4Fe4S"/>
    <property type="match status" value="1"/>
</dbReference>
<dbReference type="Pfam" id="PF13186">
    <property type="entry name" value="SPASM"/>
    <property type="match status" value="1"/>
</dbReference>
<dbReference type="SUPFAM" id="SSF102114">
    <property type="entry name" value="Radical SAM enzymes"/>
    <property type="match status" value="1"/>
</dbReference>
<dbReference type="PANTHER" id="PTHR11228">
    <property type="entry name" value="RADICAL SAM DOMAIN PROTEIN"/>
    <property type="match status" value="1"/>
</dbReference>
<keyword evidence="2" id="KW-0479">Metal-binding</keyword>
<dbReference type="SFLD" id="SFLDS00029">
    <property type="entry name" value="Radical_SAM"/>
    <property type="match status" value="1"/>
</dbReference>
<keyword evidence="1" id="KW-0949">S-adenosyl-L-methionine</keyword>
<evidence type="ECO:0000313" key="6">
    <source>
        <dbReference type="EMBL" id="KPL71340.1"/>
    </source>
</evidence>